<evidence type="ECO:0000313" key="1">
    <source>
        <dbReference type="EMBL" id="PZM94286.1"/>
    </source>
</evidence>
<name>A0A2W4LF58_9PSEU</name>
<dbReference type="AlphaFoldDB" id="A0A2W4LF58"/>
<proteinExistence type="predicted"/>
<gene>
    <name evidence="1" type="ORF">DIU77_14530</name>
</gene>
<organism evidence="1">
    <name type="scientific">Thermocrispum agreste</name>
    <dbReference type="NCBI Taxonomy" id="37925"/>
    <lineage>
        <taxon>Bacteria</taxon>
        <taxon>Bacillati</taxon>
        <taxon>Actinomycetota</taxon>
        <taxon>Actinomycetes</taxon>
        <taxon>Pseudonocardiales</taxon>
        <taxon>Pseudonocardiaceae</taxon>
        <taxon>Thermocrispum</taxon>
    </lineage>
</organism>
<accession>A0A2W4LF58</accession>
<comment type="caution">
    <text evidence="1">The sequence shown here is derived from an EMBL/GenBank/DDBJ whole genome shotgun (WGS) entry which is preliminary data.</text>
</comment>
<reference evidence="1" key="1">
    <citation type="submission" date="2018-05" db="EMBL/GenBank/DDBJ databases">
        <authorList>
            <person name="Lanie J.A."/>
            <person name="Ng W.-L."/>
            <person name="Kazmierczak K.M."/>
            <person name="Andrzejewski T.M."/>
            <person name="Davidsen T.M."/>
            <person name="Wayne K.J."/>
            <person name="Tettelin H."/>
            <person name="Glass J.I."/>
            <person name="Rusch D."/>
            <person name="Podicherti R."/>
            <person name="Tsui H.-C.T."/>
            <person name="Winkler M.E."/>
        </authorList>
    </citation>
    <scope>NUCLEOTIDE SEQUENCE</scope>
    <source>
        <strain evidence="1">ZC4RG45</strain>
    </source>
</reference>
<sequence>MGGGGIRVETSEIADICEEFEDLLGAVETAKLKLAEVKYGDKSFAHIAMSSHSALTATRNALEEVEESMKDATGFIKQYVGAVRNALRIHTGSDKAASDDARAVEKDV</sequence>
<protein>
    <submittedName>
        <fullName evidence="1">Uncharacterized protein</fullName>
    </submittedName>
</protein>
<dbReference type="EMBL" id="QGUI01000606">
    <property type="protein sequence ID" value="PZM94286.1"/>
    <property type="molecule type" value="Genomic_DNA"/>
</dbReference>